<gene>
    <name evidence="1" type="ORF">CGI_10011888</name>
</gene>
<evidence type="ECO:0000313" key="1">
    <source>
        <dbReference type="EMBL" id="EKC23965.1"/>
    </source>
</evidence>
<dbReference type="AlphaFoldDB" id="K1Q4Y2"/>
<accession>K1Q4Y2</accession>
<dbReference type="InterPro" id="IPR036444">
    <property type="entry name" value="PLipase_A2_dom_sf"/>
</dbReference>
<dbReference type="InterPro" id="IPR038875">
    <property type="entry name" value="PLA2_conodipine-like"/>
</dbReference>
<evidence type="ECO:0008006" key="2">
    <source>
        <dbReference type="Google" id="ProtNLM"/>
    </source>
</evidence>
<proteinExistence type="predicted"/>
<sequence length="158" mass="18465">MNEHRSTLVLLHIPRWIGMLQFMVFLLAMNDEAASASSHAGHCDLNNSSYVNGCTMPLDLDIWYTDIFKDACNIHDICYFCGNNFDRSRLDCDSKFLEDMNSVCWKKTEFWELPLCLLFSTSFYLIVRTVSESYFVYDYSDHCQAPWVKPCIKVYYGQ</sequence>
<dbReference type="PANTHER" id="PTHR37687:SF1">
    <property type="entry name" value="AGAP006772-PA"/>
    <property type="match status" value="1"/>
</dbReference>
<dbReference type="InParanoid" id="K1Q4Y2"/>
<dbReference type="SUPFAM" id="SSF48619">
    <property type="entry name" value="Phospholipase A2, PLA2"/>
    <property type="match status" value="1"/>
</dbReference>
<protein>
    <recommendedName>
        <fullName evidence="2">Conodipine-M alpha chain</fullName>
    </recommendedName>
</protein>
<organism evidence="1">
    <name type="scientific">Magallana gigas</name>
    <name type="common">Pacific oyster</name>
    <name type="synonym">Crassostrea gigas</name>
    <dbReference type="NCBI Taxonomy" id="29159"/>
    <lineage>
        <taxon>Eukaryota</taxon>
        <taxon>Metazoa</taxon>
        <taxon>Spiralia</taxon>
        <taxon>Lophotrochozoa</taxon>
        <taxon>Mollusca</taxon>
        <taxon>Bivalvia</taxon>
        <taxon>Autobranchia</taxon>
        <taxon>Pteriomorphia</taxon>
        <taxon>Ostreida</taxon>
        <taxon>Ostreoidea</taxon>
        <taxon>Ostreidae</taxon>
        <taxon>Magallana</taxon>
    </lineage>
</organism>
<dbReference type="GO" id="GO:0004623">
    <property type="term" value="F:phospholipase A2 activity"/>
    <property type="evidence" value="ECO:0007669"/>
    <property type="project" value="InterPro"/>
</dbReference>
<name>K1Q4Y2_MAGGI</name>
<dbReference type="PANTHER" id="PTHR37687">
    <property type="entry name" value="AGAP006772-PA"/>
    <property type="match status" value="1"/>
</dbReference>
<dbReference type="EMBL" id="JH817070">
    <property type="protein sequence ID" value="EKC23965.1"/>
    <property type="molecule type" value="Genomic_DNA"/>
</dbReference>
<reference evidence="1" key="1">
    <citation type="journal article" date="2012" name="Nature">
        <title>The oyster genome reveals stress adaptation and complexity of shell formation.</title>
        <authorList>
            <person name="Zhang G."/>
            <person name="Fang X."/>
            <person name="Guo X."/>
            <person name="Li L."/>
            <person name="Luo R."/>
            <person name="Xu F."/>
            <person name="Yang P."/>
            <person name="Zhang L."/>
            <person name="Wang X."/>
            <person name="Qi H."/>
            <person name="Xiong Z."/>
            <person name="Que H."/>
            <person name="Xie Y."/>
            <person name="Holland P.W."/>
            <person name="Paps J."/>
            <person name="Zhu Y."/>
            <person name="Wu F."/>
            <person name="Chen Y."/>
            <person name="Wang J."/>
            <person name="Peng C."/>
            <person name="Meng J."/>
            <person name="Yang L."/>
            <person name="Liu J."/>
            <person name="Wen B."/>
            <person name="Zhang N."/>
            <person name="Huang Z."/>
            <person name="Zhu Q."/>
            <person name="Feng Y."/>
            <person name="Mount A."/>
            <person name="Hedgecock D."/>
            <person name="Xu Z."/>
            <person name="Liu Y."/>
            <person name="Domazet-Loso T."/>
            <person name="Du Y."/>
            <person name="Sun X."/>
            <person name="Zhang S."/>
            <person name="Liu B."/>
            <person name="Cheng P."/>
            <person name="Jiang X."/>
            <person name="Li J."/>
            <person name="Fan D."/>
            <person name="Wang W."/>
            <person name="Fu W."/>
            <person name="Wang T."/>
            <person name="Wang B."/>
            <person name="Zhang J."/>
            <person name="Peng Z."/>
            <person name="Li Y."/>
            <person name="Li N."/>
            <person name="Wang J."/>
            <person name="Chen M."/>
            <person name="He Y."/>
            <person name="Tan F."/>
            <person name="Song X."/>
            <person name="Zheng Q."/>
            <person name="Huang R."/>
            <person name="Yang H."/>
            <person name="Du X."/>
            <person name="Chen L."/>
            <person name="Yang M."/>
            <person name="Gaffney P.M."/>
            <person name="Wang S."/>
            <person name="Luo L."/>
            <person name="She Z."/>
            <person name="Ming Y."/>
            <person name="Huang W."/>
            <person name="Zhang S."/>
            <person name="Huang B."/>
            <person name="Zhang Y."/>
            <person name="Qu T."/>
            <person name="Ni P."/>
            <person name="Miao G."/>
            <person name="Wang J."/>
            <person name="Wang Q."/>
            <person name="Steinberg C.E."/>
            <person name="Wang H."/>
            <person name="Li N."/>
            <person name="Qian L."/>
            <person name="Zhang G."/>
            <person name="Li Y."/>
            <person name="Yang H."/>
            <person name="Liu X."/>
            <person name="Wang J."/>
            <person name="Yin Y."/>
            <person name="Wang J."/>
        </authorList>
    </citation>
    <scope>NUCLEOTIDE SEQUENCE [LARGE SCALE GENOMIC DNA]</scope>
    <source>
        <strain evidence="1">05x7-T-G4-1.051#20</strain>
    </source>
</reference>
<dbReference type="Gene3D" id="1.20.90.10">
    <property type="entry name" value="Phospholipase A2 domain"/>
    <property type="match status" value="1"/>
</dbReference>
<dbReference type="GO" id="GO:0006644">
    <property type="term" value="P:phospholipid metabolic process"/>
    <property type="evidence" value="ECO:0007669"/>
    <property type="project" value="InterPro"/>
</dbReference>
<dbReference type="GO" id="GO:0050482">
    <property type="term" value="P:arachidonate secretion"/>
    <property type="evidence" value="ECO:0007669"/>
    <property type="project" value="InterPro"/>
</dbReference>
<dbReference type="HOGENOM" id="CLU_125648_0_0_1"/>